<proteinExistence type="predicted"/>
<name>A0ABS8M523_9FLAO</name>
<comment type="caution">
    <text evidence="1">The sequence shown here is derived from an EMBL/GenBank/DDBJ whole genome shotgun (WGS) entry which is preliminary data.</text>
</comment>
<protein>
    <submittedName>
        <fullName evidence="1">Uncharacterized protein</fullName>
    </submittedName>
</protein>
<gene>
    <name evidence="1" type="ORF">LNQ34_19285</name>
</gene>
<evidence type="ECO:0000313" key="1">
    <source>
        <dbReference type="EMBL" id="MCC9019916.1"/>
    </source>
</evidence>
<accession>A0ABS8M523</accession>
<organism evidence="1 2">
    <name type="scientific">Flavobacterium lipolyticum</name>
    <dbReference type="NCBI Taxonomy" id="2893754"/>
    <lineage>
        <taxon>Bacteria</taxon>
        <taxon>Pseudomonadati</taxon>
        <taxon>Bacteroidota</taxon>
        <taxon>Flavobacteriia</taxon>
        <taxon>Flavobacteriales</taxon>
        <taxon>Flavobacteriaceae</taxon>
        <taxon>Flavobacterium</taxon>
    </lineage>
</organism>
<keyword evidence="2" id="KW-1185">Reference proteome</keyword>
<dbReference type="RefSeq" id="WP_230000915.1">
    <property type="nucleotide sequence ID" value="NZ_JAJJMN010000002.1"/>
</dbReference>
<evidence type="ECO:0000313" key="2">
    <source>
        <dbReference type="Proteomes" id="UP001430700"/>
    </source>
</evidence>
<dbReference type="Proteomes" id="UP001430700">
    <property type="component" value="Unassembled WGS sequence"/>
</dbReference>
<dbReference type="EMBL" id="JAJJMN010000002">
    <property type="protein sequence ID" value="MCC9019916.1"/>
    <property type="molecule type" value="Genomic_DNA"/>
</dbReference>
<sequence length="131" mass="15185">MSPTSHAADIDRVAESALVLKNIKNPGSYSRLSNNDAWNGLIQKYSSILDEKVKWLKVNNEWFERYNTPWLQKIISRGDRIKVISEEIPRNLINRDATPTHFARELDFLRKNGYSPGSDWIDGGVYRYKSK</sequence>
<reference evidence="1" key="1">
    <citation type="submission" date="2021-11" db="EMBL/GenBank/DDBJ databases">
        <title>Description of novel Flavobacterium species.</title>
        <authorList>
            <person name="Saticioglu I.B."/>
            <person name="Ay H."/>
            <person name="Altun S."/>
            <person name="Duman M."/>
        </authorList>
    </citation>
    <scope>NUCLEOTIDE SEQUENCE</scope>
    <source>
        <strain evidence="1">F-126</strain>
    </source>
</reference>